<dbReference type="AlphaFoldDB" id="A0A4Q9R779"/>
<evidence type="ECO:0000256" key="1">
    <source>
        <dbReference type="ARBA" id="ARBA00000085"/>
    </source>
</evidence>
<dbReference type="SMART" id="SM00388">
    <property type="entry name" value="HisKA"/>
    <property type="match status" value="1"/>
</dbReference>
<keyword evidence="12" id="KW-1185">Reference proteome</keyword>
<dbReference type="Gene3D" id="2.60.40.2380">
    <property type="match status" value="1"/>
</dbReference>
<dbReference type="InterPro" id="IPR004358">
    <property type="entry name" value="Sig_transdc_His_kin-like_C"/>
</dbReference>
<keyword evidence="5 11" id="KW-0418">Kinase</keyword>
<feature type="transmembrane region" description="Helical" evidence="8">
    <location>
        <begin position="202"/>
        <end position="225"/>
    </location>
</feature>
<dbReference type="SMART" id="SM00448">
    <property type="entry name" value="REC"/>
    <property type="match status" value="1"/>
</dbReference>
<dbReference type="InterPro" id="IPR001789">
    <property type="entry name" value="Sig_transdc_resp-reg_receiver"/>
</dbReference>
<dbReference type="SMART" id="SM00387">
    <property type="entry name" value="HATPase_c"/>
    <property type="match status" value="1"/>
</dbReference>
<dbReference type="InterPro" id="IPR005467">
    <property type="entry name" value="His_kinase_dom"/>
</dbReference>
<keyword evidence="7" id="KW-0175">Coiled coil</keyword>
<dbReference type="InterPro" id="IPR011623">
    <property type="entry name" value="7TMR_DISM_rcpt_extracell_dom1"/>
</dbReference>
<dbReference type="PROSITE" id="PS50109">
    <property type="entry name" value="HIS_KIN"/>
    <property type="match status" value="1"/>
</dbReference>
<dbReference type="InterPro" id="IPR036097">
    <property type="entry name" value="HisK_dim/P_sf"/>
</dbReference>
<evidence type="ECO:0000256" key="6">
    <source>
        <dbReference type="PROSITE-ProRule" id="PRU00169"/>
    </source>
</evidence>
<comment type="caution">
    <text evidence="11">The sequence shown here is derived from an EMBL/GenBank/DDBJ whole genome shotgun (WGS) entry which is preliminary data.</text>
</comment>
<feature type="domain" description="Histidine kinase" evidence="9">
    <location>
        <begin position="429"/>
        <end position="647"/>
    </location>
</feature>
<evidence type="ECO:0000256" key="3">
    <source>
        <dbReference type="ARBA" id="ARBA00022553"/>
    </source>
</evidence>
<dbReference type="Proteomes" id="UP000292639">
    <property type="component" value="Unassembled WGS sequence"/>
</dbReference>
<dbReference type="GO" id="GO:0000155">
    <property type="term" value="F:phosphorelay sensor kinase activity"/>
    <property type="evidence" value="ECO:0007669"/>
    <property type="project" value="InterPro"/>
</dbReference>
<feature type="domain" description="Response regulatory" evidence="10">
    <location>
        <begin position="671"/>
        <end position="785"/>
    </location>
</feature>
<dbReference type="Pfam" id="PF00512">
    <property type="entry name" value="HisKA"/>
    <property type="match status" value="1"/>
</dbReference>
<evidence type="ECO:0000259" key="9">
    <source>
        <dbReference type="PROSITE" id="PS50109"/>
    </source>
</evidence>
<dbReference type="Pfam" id="PF00072">
    <property type="entry name" value="Response_reg"/>
    <property type="match status" value="1"/>
</dbReference>
<dbReference type="Pfam" id="PF02518">
    <property type="entry name" value="HATPase_c"/>
    <property type="match status" value="1"/>
</dbReference>
<dbReference type="PRINTS" id="PR00344">
    <property type="entry name" value="BCTRLSENSOR"/>
</dbReference>
<keyword evidence="3 6" id="KW-0597">Phosphoprotein</keyword>
<dbReference type="SUPFAM" id="SSF55874">
    <property type="entry name" value="ATPase domain of HSP90 chaperone/DNA topoisomerase II/histidine kinase"/>
    <property type="match status" value="1"/>
</dbReference>
<dbReference type="Pfam" id="PF07695">
    <property type="entry name" value="7TMR-DISM_7TM"/>
    <property type="match status" value="1"/>
</dbReference>
<keyword evidence="8" id="KW-0472">Membrane</keyword>
<evidence type="ECO:0000313" key="11">
    <source>
        <dbReference type="EMBL" id="TBU96277.1"/>
    </source>
</evidence>
<name>A0A4Q9R779_9GAMM</name>
<protein>
    <recommendedName>
        <fullName evidence="2">histidine kinase</fullName>
        <ecNumber evidence="2">2.7.13.3</ecNumber>
    </recommendedName>
</protein>
<organism evidence="11 12">
    <name type="scientific">Stutzerimonas kirkiae</name>
    <dbReference type="NCBI Taxonomy" id="2211392"/>
    <lineage>
        <taxon>Bacteria</taxon>
        <taxon>Pseudomonadati</taxon>
        <taxon>Pseudomonadota</taxon>
        <taxon>Gammaproteobacteria</taxon>
        <taxon>Pseudomonadales</taxon>
        <taxon>Pseudomonadaceae</taxon>
        <taxon>Stutzerimonas</taxon>
    </lineage>
</organism>
<feature type="transmembrane region" description="Helical" evidence="8">
    <location>
        <begin position="237"/>
        <end position="259"/>
    </location>
</feature>
<dbReference type="EC" id="2.7.13.3" evidence="2"/>
<feature type="transmembrane region" description="Helical" evidence="8">
    <location>
        <begin position="266"/>
        <end position="289"/>
    </location>
</feature>
<dbReference type="PANTHER" id="PTHR43047">
    <property type="entry name" value="TWO-COMPONENT HISTIDINE PROTEIN KINASE"/>
    <property type="match status" value="1"/>
</dbReference>
<feature type="transmembrane region" description="Helical" evidence="8">
    <location>
        <begin position="301"/>
        <end position="320"/>
    </location>
</feature>
<evidence type="ECO:0000256" key="4">
    <source>
        <dbReference type="ARBA" id="ARBA00022679"/>
    </source>
</evidence>
<dbReference type="SUPFAM" id="SSF52172">
    <property type="entry name" value="CheY-like"/>
    <property type="match status" value="1"/>
</dbReference>
<proteinExistence type="predicted"/>
<evidence type="ECO:0000256" key="8">
    <source>
        <dbReference type="SAM" id="Phobius"/>
    </source>
</evidence>
<feature type="transmembrane region" description="Helical" evidence="8">
    <location>
        <begin position="358"/>
        <end position="377"/>
    </location>
</feature>
<dbReference type="PROSITE" id="PS50110">
    <property type="entry name" value="RESPONSE_REGULATORY"/>
    <property type="match status" value="1"/>
</dbReference>
<evidence type="ECO:0000259" key="10">
    <source>
        <dbReference type="PROSITE" id="PS50110"/>
    </source>
</evidence>
<reference evidence="11 12" key="1">
    <citation type="submission" date="2018-06" db="EMBL/GenBank/DDBJ databases">
        <title>Three novel Pseudomonas species isolated from symptomatic oak.</title>
        <authorList>
            <person name="Bueno-Gonzalez V."/>
            <person name="Brady C."/>
        </authorList>
    </citation>
    <scope>NUCLEOTIDE SEQUENCE [LARGE SCALE GENOMIC DNA]</scope>
    <source>
        <strain evidence="11 12">P17C</strain>
    </source>
</reference>
<dbReference type="Gene3D" id="3.40.50.2300">
    <property type="match status" value="1"/>
</dbReference>
<evidence type="ECO:0000256" key="7">
    <source>
        <dbReference type="SAM" id="Coils"/>
    </source>
</evidence>
<dbReference type="Pfam" id="PF07696">
    <property type="entry name" value="7TMR-DISMED2"/>
    <property type="match status" value="1"/>
</dbReference>
<dbReference type="Gene3D" id="3.30.565.10">
    <property type="entry name" value="Histidine kinase-like ATPase, C-terminal domain"/>
    <property type="match status" value="1"/>
</dbReference>
<feature type="coiled-coil region" evidence="7">
    <location>
        <begin position="384"/>
        <end position="411"/>
    </location>
</feature>
<accession>A0A4Q9R779</accession>
<gene>
    <name evidence="11" type="ORF">DNJ96_10890</name>
</gene>
<keyword evidence="8" id="KW-0812">Transmembrane</keyword>
<evidence type="ECO:0000256" key="2">
    <source>
        <dbReference type="ARBA" id="ARBA00012438"/>
    </source>
</evidence>
<evidence type="ECO:0000256" key="5">
    <source>
        <dbReference type="ARBA" id="ARBA00022777"/>
    </source>
</evidence>
<feature type="modified residue" description="4-aspartylphosphate" evidence="6">
    <location>
        <position position="720"/>
    </location>
</feature>
<feature type="transmembrane region" description="Helical" evidence="8">
    <location>
        <begin position="327"/>
        <end position="346"/>
    </location>
</feature>
<dbReference type="InterPro" id="IPR003594">
    <property type="entry name" value="HATPase_dom"/>
</dbReference>
<dbReference type="InterPro" id="IPR011006">
    <property type="entry name" value="CheY-like_superfamily"/>
</dbReference>
<comment type="catalytic activity">
    <reaction evidence="1">
        <text>ATP + protein L-histidine = ADP + protein N-phospho-L-histidine.</text>
        <dbReference type="EC" id="2.7.13.3"/>
    </reaction>
</comment>
<dbReference type="CDD" id="cd00082">
    <property type="entry name" value="HisKA"/>
    <property type="match status" value="1"/>
</dbReference>
<dbReference type="CDD" id="cd00156">
    <property type="entry name" value="REC"/>
    <property type="match status" value="1"/>
</dbReference>
<evidence type="ECO:0000313" key="12">
    <source>
        <dbReference type="Proteomes" id="UP000292639"/>
    </source>
</evidence>
<dbReference type="InterPro" id="IPR036890">
    <property type="entry name" value="HATPase_C_sf"/>
</dbReference>
<keyword evidence="4" id="KW-0808">Transferase</keyword>
<dbReference type="InterPro" id="IPR011622">
    <property type="entry name" value="7TMR_DISM_rcpt_extracell_dom2"/>
</dbReference>
<keyword evidence="8" id="KW-1133">Transmembrane helix</keyword>
<dbReference type="InterPro" id="IPR003661">
    <property type="entry name" value="HisK_dim/P_dom"/>
</dbReference>
<sequence length="792" mass="88122">MLCCLLPGSLSAAPLILEDCALRPIPLHTFASGHDEGSQAMTVEQVARLPMDGWQRLRQGNLVRGAGKPPLWLRLELENRSAAFCQVFVLSGSSNNRDIQLYQQRDGGWLSAVGGASHPLREWPEQVRLPAFPVLLEPGARALLLMRVTSTLPTFVLPELVSHQGLLKQRMDESLADGMVYGIVLSLILFSLALGRIFRLRLLIAHAMAVLSHCLYVALANGYGFVHLWPDMPGLDLGLVLAAQALCSVLVFAYLRVLLQMGRQPYPLNLCMTLCQVAFVAYALLRILFPEQLEGAYAVRNALSVVGQVVLWSAVFIGYRRRLGYDWFCYLVPSLLTLQLSLVLVHRLGWSPFSPFEYSFFSLSTLPGAVLLLYTLVSQVALGRRREKQALADIEQIKQAEQERLEHSIAERTAQLGEALRNQQLLMARIGHDLRTPLLGMIDHARALPEQRKSSESVARAIERSAHMQLELIDELLEYARNDVRQLELLAAPGYLFGFLKETREQGRYLAERHGNRLQCHFADDLPLLVNADFRRLRQTLVNLLANAAKYTHDGDIQLSVECLPDPPEGHVLLRFCVQDTGIGIASKDLARLQEPFSRGSNVAGRPGVGLGLYIVQQMLGLMGSSLQVASAPGQGSRFSFDLQVELAGEQELEQVFIESYSRLRDGQGLRVLIVDDIAITREMLYELLAGYGYDAEACGSGEEALCFLQTEQVDIMIIDQMMPDMNGWELLELVRQQWPTLPVVLYSASPPRRPEHLPASLGFDACLLKPVQTDDLLAVLERLPEHACASA</sequence>
<feature type="transmembrane region" description="Helical" evidence="8">
    <location>
        <begin position="178"/>
        <end position="195"/>
    </location>
</feature>
<dbReference type="EMBL" id="QJUP01000013">
    <property type="protein sequence ID" value="TBU96277.1"/>
    <property type="molecule type" value="Genomic_DNA"/>
</dbReference>
<dbReference type="Gene3D" id="1.10.287.130">
    <property type="match status" value="1"/>
</dbReference>
<dbReference type="SUPFAM" id="SSF47384">
    <property type="entry name" value="Homodimeric domain of signal transducing histidine kinase"/>
    <property type="match status" value="1"/>
</dbReference>